<feature type="region of interest" description="Disordered" evidence="15">
    <location>
        <begin position="1"/>
        <end position="23"/>
    </location>
</feature>
<comment type="caution">
    <text evidence="17">The sequence shown here is derived from an EMBL/GenBank/DDBJ whole genome shotgun (WGS) entry which is preliminary data.</text>
</comment>
<feature type="active site" evidence="11">
    <location>
        <position position="1035"/>
    </location>
</feature>
<comment type="similarity">
    <text evidence="3 14">Belongs to the glycosyl hydrolase 47 family.</text>
</comment>
<keyword evidence="7" id="KW-0325">Glycoprotein</keyword>
<dbReference type="PRINTS" id="PR00747">
    <property type="entry name" value="GLYHDRLASE47"/>
</dbReference>
<keyword evidence="18" id="KW-1185">Reference proteome</keyword>
<dbReference type="SUPFAM" id="SSF48225">
    <property type="entry name" value="Seven-hairpin glycosidases"/>
    <property type="match status" value="1"/>
</dbReference>
<proteinExistence type="inferred from homology"/>
<keyword evidence="12" id="KW-0479">Metal-binding</keyword>
<evidence type="ECO:0000256" key="7">
    <source>
        <dbReference type="ARBA" id="ARBA00023180"/>
    </source>
</evidence>
<dbReference type="EC" id="3.2.1.-" evidence="14"/>
<name>A0AAD7XC60_9APHY</name>
<dbReference type="GO" id="GO:0016020">
    <property type="term" value="C:membrane"/>
    <property type="evidence" value="ECO:0007669"/>
    <property type="project" value="InterPro"/>
</dbReference>
<feature type="active site" description="Proton donor" evidence="11">
    <location>
        <position position="993"/>
    </location>
</feature>
<dbReference type="AlphaFoldDB" id="A0AAD7XC60"/>
<evidence type="ECO:0000256" key="6">
    <source>
        <dbReference type="ARBA" id="ARBA00023157"/>
    </source>
</evidence>
<keyword evidence="6 13" id="KW-1015">Disulfide bond</keyword>
<comment type="catalytic activity">
    <reaction evidence="9">
        <text>N(4)-(alpha-D-Man-(1-&gt;2)-alpha-D-Man-(1-&gt;2)-alpha-D-Man-(1-&gt;3)-[alpha-D-Man-(1-&gt;3)-[alpha-D-Man-(1-&gt;2)-alpha-D-Man-(1-&gt;6)]-alpha-D-Man-(1-&gt;6)]-beta-D-Man-(1-&gt;4)-beta-D-GlcNAc-(1-&gt;4)-beta-D-GlcNAc)-L-asparaginyl-[protein] (N-glucan mannose isomer 8A1,2,3B1,3) + 3 H2O = N(4)-(alpha-D-Man-(1-&gt;3)-[alpha-D-Man-(1-&gt;3)-[alpha-D-Man-(1-&gt;6)]-alpha-D-Man-(1-&gt;6)]-beta-D-Man-(1-&gt;4)-beta-D-GlcNAc-(1-&gt;4)-beta-D-GlcNAc)-L-asparaginyl-[protein] (N-glucan mannose isomer 5A1,2) + 3 beta-D-mannose</text>
        <dbReference type="Rhea" id="RHEA:56028"/>
        <dbReference type="Rhea" id="RHEA-COMP:14358"/>
        <dbReference type="Rhea" id="RHEA-COMP:14367"/>
        <dbReference type="ChEBI" id="CHEBI:15377"/>
        <dbReference type="ChEBI" id="CHEBI:28563"/>
        <dbReference type="ChEBI" id="CHEBI:59087"/>
        <dbReference type="ChEBI" id="CHEBI:60628"/>
        <dbReference type="EC" id="3.2.1.113"/>
    </reaction>
</comment>
<gene>
    <name evidence="17" type="ORF">ONZ51_g2314</name>
</gene>
<evidence type="ECO:0000256" key="15">
    <source>
        <dbReference type="SAM" id="MobiDB-lite"/>
    </source>
</evidence>
<sequence length="1172" mass="130284">MKRQSKSRRKSNSQSAASSSGTVSDTALASRSWLERLPLELVAEVLSYCSTTRDVLALARTCKHFCAVLVKNPSTDFIWRQVRMRAYPRPMPDPMPGLSEATYAAMVFDAGNCESCGQHTRLLYTSFALRLRICDKPKCRTWMILNTREISEEDKIRYPDILQWIPRMEKGQYDIVVGNGIFVRTDSWKQAIDEFRMARELGPDAMSAYVETKQVMADALPAKLEFYRKLSSWRDQYTTEYQRNAASLEASASARATKAGYSKWQFMQSPTYSSIHHAKLRCLENWHHNEYEHIEEKVLAEIVQQKERIINREKEHILKARRHSVEDVYKRLQQDTTLLPPLYEFRKLSVVKTYEASSSKKSPGLSDAFISEVLKDNLEQWVETARAGLAASLGYPAWKTMSKRLLHPVDRLTARFLCKKCSAAGKDAGVDGGMDFASACRHECAHLSKKARATQRWNAYNFVPDQRAVDAITQVLELCGAKAEEVESLRVVDSIGARIQCTTCKLTMDVRGVACHCKRHDESSFVLLAAEDIASIDPPAYGLSAKLLERSADAAAQRDEKAYGCRLCMTQFAFGTTDSSVSAGGDQTSHPPAQYRPKWMSFNGLRSHLKERHGIAHLADEDFYRFSALGLVLDDLGVTAALPTLSAHAVGVLGARVQAPSITLPREAAQRRQDLKNIFLTSWNAYKQLAFPHDDLTPISESFTDGRNGWGASAVDALSTLFIIGEEEIFEEMVDFASQIDFTISHTTDTVSIFETTIRYLGGMLSAYELSGKKYPALVKQAEVLGMKMSEAWINGNKVPFGELDFNNSVPVIQTSNIAEAGTLTLEWSRLAEYTGNDTFRALAEGSVRQIASLTTPIPGFPAQGIDPSTGESVGAYVTWGGGSDSYLEYLIKYARITNTNDNLFADTWHTAVDSSIHTLLRTSTVGNHTYLADLDDSGTIRHVGSHLACFMAGNWILGGKLLNNNTIVNIGLALNEGCWNTYASTATGIGPEAFAYISSDGDFTGSGDPSAGNLAFYDRNGFYITSSDYFMRPEVLESNFYAFRATGNPQYFDRAVSAMDSFATFLKTPTVAFAPIDDVDSTDSDFIDDMESFWFAEVLKYLYLTFDDPNRISLDNFVFNTEAHPFMAPPEKAVYGSGHLRAASQFEPFKATSGPIPQVSFSPKLPNKIPS</sequence>
<keyword evidence="5 14" id="KW-0378">Hydrolase</keyword>
<evidence type="ECO:0000256" key="11">
    <source>
        <dbReference type="PIRSR" id="PIRSR601382-1"/>
    </source>
</evidence>
<evidence type="ECO:0000256" key="4">
    <source>
        <dbReference type="ARBA" id="ARBA00022729"/>
    </source>
</evidence>
<dbReference type="PANTHER" id="PTHR11742:SF101">
    <property type="entry name" value="MANNOSYL-OLIGOSACCHARIDE ALPHA-1,2-MANNOSIDASE 1B"/>
    <property type="match status" value="1"/>
</dbReference>
<dbReference type="Proteomes" id="UP001215151">
    <property type="component" value="Unassembled WGS sequence"/>
</dbReference>
<dbReference type="GO" id="GO:0036503">
    <property type="term" value="P:ERAD pathway"/>
    <property type="evidence" value="ECO:0007669"/>
    <property type="project" value="UniProtKB-ARBA"/>
</dbReference>
<evidence type="ECO:0000256" key="10">
    <source>
        <dbReference type="ARBA" id="ARBA00048605"/>
    </source>
</evidence>
<comment type="cofactor">
    <cofactor evidence="1 12">
        <name>Ca(2+)</name>
        <dbReference type="ChEBI" id="CHEBI:29108"/>
    </cofactor>
</comment>
<evidence type="ECO:0000259" key="16">
    <source>
        <dbReference type="PROSITE" id="PS50181"/>
    </source>
</evidence>
<evidence type="ECO:0000313" key="18">
    <source>
        <dbReference type="Proteomes" id="UP001215151"/>
    </source>
</evidence>
<dbReference type="SMART" id="SM00256">
    <property type="entry name" value="FBOX"/>
    <property type="match status" value="1"/>
</dbReference>
<dbReference type="CDD" id="cd09917">
    <property type="entry name" value="F-box_SF"/>
    <property type="match status" value="1"/>
</dbReference>
<dbReference type="SUPFAM" id="SSF81383">
    <property type="entry name" value="F-box domain"/>
    <property type="match status" value="1"/>
</dbReference>
<keyword evidence="8 14" id="KW-0326">Glycosidase</keyword>
<comment type="catalytic activity">
    <reaction evidence="10">
        <text>N(4)-(alpha-D-Man-(1-&gt;2)-alpha-D-Man-(1-&gt;2)-alpha-D-Man-(1-&gt;3)-[alpha-D-Man-(1-&gt;2)-alpha-D-Man-(1-&gt;3)-[alpha-D-Man-(1-&gt;2)-alpha-D-Man-(1-&gt;6)]-alpha-D-Man-(1-&gt;6)]-beta-D-Man-(1-&gt;4)-beta-D-GlcNAc-(1-&gt;4)-beta-D-GlcNAc)-L-asparaginyl-[protein] (N-glucan mannose isomer 9A1,2,3B1,2,3) + 4 H2O = N(4)-(alpha-D-Man-(1-&gt;3)-[alpha-D-Man-(1-&gt;3)-[alpha-D-Man-(1-&gt;6)]-alpha-D-Man-(1-&gt;6)]-beta-D-Man-(1-&gt;4)-beta-D-GlcNAc-(1-&gt;4)-beta-D-GlcNAc)-L-asparaginyl-[protein] (N-glucan mannose isomer 5A1,2) + 4 beta-D-mannose</text>
        <dbReference type="Rhea" id="RHEA:56008"/>
        <dbReference type="Rhea" id="RHEA-COMP:14356"/>
        <dbReference type="Rhea" id="RHEA-COMP:14367"/>
        <dbReference type="ChEBI" id="CHEBI:15377"/>
        <dbReference type="ChEBI" id="CHEBI:28563"/>
        <dbReference type="ChEBI" id="CHEBI:59087"/>
        <dbReference type="ChEBI" id="CHEBI:139493"/>
        <dbReference type="EC" id="3.2.1.113"/>
    </reaction>
</comment>
<dbReference type="GO" id="GO:0005509">
    <property type="term" value="F:calcium ion binding"/>
    <property type="evidence" value="ECO:0007669"/>
    <property type="project" value="InterPro"/>
</dbReference>
<keyword evidence="4" id="KW-0732">Signal</keyword>
<dbReference type="Pfam" id="PF01532">
    <property type="entry name" value="Glyco_hydro_47"/>
    <property type="match status" value="1"/>
</dbReference>
<dbReference type="InterPro" id="IPR050749">
    <property type="entry name" value="Glycosyl_Hydrolase_47"/>
</dbReference>
<dbReference type="InterPro" id="IPR001382">
    <property type="entry name" value="Glyco_hydro_47"/>
</dbReference>
<keyword evidence="12" id="KW-0106">Calcium</keyword>
<feature type="disulfide bond" evidence="13">
    <location>
        <begin position="950"/>
        <end position="979"/>
    </location>
</feature>
<evidence type="ECO:0000256" key="13">
    <source>
        <dbReference type="PIRSR" id="PIRSR601382-3"/>
    </source>
</evidence>
<feature type="binding site" evidence="12">
    <location>
        <position position="1122"/>
    </location>
    <ligand>
        <name>Ca(2+)</name>
        <dbReference type="ChEBI" id="CHEBI:29108"/>
    </ligand>
</feature>
<protein>
    <recommendedName>
        <fullName evidence="14">alpha-1,2-Mannosidase</fullName>
        <ecNumber evidence="14">3.2.1.-</ecNumber>
    </recommendedName>
</protein>
<dbReference type="GO" id="GO:0005975">
    <property type="term" value="P:carbohydrate metabolic process"/>
    <property type="evidence" value="ECO:0007669"/>
    <property type="project" value="InterPro"/>
</dbReference>
<dbReference type="GO" id="GO:0005783">
    <property type="term" value="C:endoplasmic reticulum"/>
    <property type="evidence" value="ECO:0007669"/>
    <property type="project" value="TreeGrafter"/>
</dbReference>
<evidence type="ECO:0000256" key="8">
    <source>
        <dbReference type="ARBA" id="ARBA00023295"/>
    </source>
</evidence>
<dbReference type="PANTHER" id="PTHR11742">
    <property type="entry name" value="MANNOSYL-OLIGOSACCHARIDE ALPHA-1,2-MANNOSIDASE-RELATED"/>
    <property type="match status" value="1"/>
</dbReference>
<evidence type="ECO:0000256" key="5">
    <source>
        <dbReference type="ARBA" id="ARBA00022801"/>
    </source>
</evidence>
<evidence type="ECO:0000256" key="1">
    <source>
        <dbReference type="ARBA" id="ARBA00001913"/>
    </source>
</evidence>
<evidence type="ECO:0000256" key="2">
    <source>
        <dbReference type="ARBA" id="ARBA00004922"/>
    </source>
</evidence>
<dbReference type="InterPro" id="IPR012341">
    <property type="entry name" value="6hp_glycosidase-like_sf"/>
</dbReference>
<dbReference type="InterPro" id="IPR036026">
    <property type="entry name" value="Seven-hairpin_glycosidases"/>
</dbReference>
<evidence type="ECO:0000313" key="17">
    <source>
        <dbReference type="EMBL" id="KAJ8494445.1"/>
    </source>
</evidence>
<comment type="pathway">
    <text evidence="2">Protein modification; protein glycosylation.</text>
</comment>
<feature type="active site" evidence="11">
    <location>
        <position position="885"/>
    </location>
</feature>
<reference evidence="17" key="1">
    <citation type="submission" date="2022-11" db="EMBL/GenBank/DDBJ databases">
        <title>Genome Sequence of Cubamyces cubensis.</title>
        <authorList>
            <person name="Buettner E."/>
        </authorList>
    </citation>
    <scope>NUCLEOTIDE SEQUENCE</scope>
    <source>
        <strain evidence="17">MPL-01</strain>
    </source>
</reference>
<accession>A0AAD7XC60</accession>
<feature type="compositionally biased region" description="Basic residues" evidence="15">
    <location>
        <begin position="1"/>
        <end position="11"/>
    </location>
</feature>
<feature type="active site" description="Proton donor" evidence="11">
    <location>
        <position position="755"/>
    </location>
</feature>
<dbReference type="PROSITE" id="PS50181">
    <property type="entry name" value="FBOX"/>
    <property type="match status" value="1"/>
</dbReference>
<evidence type="ECO:0000256" key="9">
    <source>
        <dbReference type="ARBA" id="ARBA00047669"/>
    </source>
</evidence>
<evidence type="ECO:0000256" key="14">
    <source>
        <dbReference type="RuleBase" id="RU361193"/>
    </source>
</evidence>
<dbReference type="EMBL" id="JAPEVG010000036">
    <property type="protein sequence ID" value="KAJ8494445.1"/>
    <property type="molecule type" value="Genomic_DNA"/>
</dbReference>
<dbReference type="InterPro" id="IPR036047">
    <property type="entry name" value="F-box-like_dom_sf"/>
</dbReference>
<dbReference type="GO" id="GO:0004571">
    <property type="term" value="F:mannosyl-oligosaccharide 1,2-alpha-mannosidase activity"/>
    <property type="evidence" value="ECO:0007669"/>
    <property type="project" value="UniProtKB-EC"/>
</dbReference>
<dbReference type="FunFam" id="1.50.10.10:FF:000047">
    <property type="entry name" value="Mannosyl-oligosaccharide alpha-1,2-mannosidase"/>
    <property type="match status" value="1"/>
</dbReference>
<dbReference type="Gene3D" id="1.50.10.10">
    <property type="match status" value="1"/>
</dbReference>
<evidence type="ECO:0000256" key="12">
    <source>
        <dbReference type="PIRSR" id="PIRSR601382-2"/>
    </source>
</evidence>
<dbReference type="InterPro" id="IPR001810">
    <property type="entry name" value="F-box_dom"/>
</dbReference>
<dbReference type="Pfam" id="PF12937">
    <property type="entry name" value="F-box-like"/>
    <property type="match status" value="1"/>
</dbReference>
<feature type="domain" description="F-box" evidence="16">
    <location>
        <begin position="31"/>
        <end position="82"/>
    </location>
</feature>
<evidence type="ECO:0000256" key="3">
    <source>
        <dbReference type="ARBA" id="ARBA00007658"/>
    </source>
</evidence>
<organism evidence="17 18">
    <name type="scientific">Trametes cubensis</name>
    <dbReference type="NCBI Taxonomy" id="1111947"/>
    <lineage>
        <taxon>Eukaryota</taxon>
        <taxon>Fungi</taxon>
        <taxon>Dikarya</taxon>
        <taxon>Basidiomycota</taxon>
        <taxon>Agaricomycotina</taxon>
        <taxon>Agaricomycetes</taxon>
        <taxon>Polyporales</taxon>
        <taxon>Polyporaceae</taxon>
        <taxon>Trametes</taxon>
    </lineage>
</organism>